<dbReference type="GO" id="GO:0003887">
    <property type="term" value="F:DNA-directed DNA polymerase activity"/>
    <property type="evidence" value="ECO:0007669"/>
    <property type="project" value="UniProtKB-KW"/>
</dbReference>
<dbReference type="InterPro" id="IPR006054">
    <property type="entry name" value="DnaQ"/>
</dbReference>
<dbReference type="GO" id="GO:0005829">
    <property type="term" value="C:cytosol"/>
    <property type="evidence" value="ECO:0007669"/>
    <property type="project" value="TreeGrafter"/>
</dbReference>
<keyword evidence="4" id="KW-0239">DNA-directed DNA polymerase</keyword>
<dbReference type="HOGENOM" id="CLU_047806_7_1_7"/>
<evidence type="ECO:0000313" key="5">
    <source>
        <dbReference type="Proteomes" id="UP000002420"/>
    </source>
</evidence>
<comment type="function">
    <text evidence="1">DNA polymerase III is a complex, multichain enzyme responsible for most of the replicative synthesis in bacteria. The epsilon subunit contain the editing function and is a proofreading 3'-5' exonuclease.</text>
</comment>
<feature type="domain" description="Exonuclease" evidence="3">
    <location>
        <begin position="3"/>
        <end position="168"/>
    </location>
</feature>
<dbReference type="Proteomes" id="UP000002420">
    <property type="component" value="Chromosome"/>
</dbReference>
<evidence type="ECO:0000256" key="2">
    <source>
        <dbReference type="ARBA" id="ARBA00026073"/>
    </source>
</evidence>
<dbReference type="InterPro" id="IPR012337">
    <property type="entry name" value="RNaseH-like_sf"/>
</dbReference>
<keyword evidence="4" id="KW-0808">Transferase</keyword>
<reference evidence="4 5" key="1">
    <citation type="submission" date="2008-05" db="EMBL/GenBank/DDBJ databases">
        <title>Complete sequence of chromosome of Geobacter lovleyi SZ.</title>
        <authorList>
            <consortium name="US DOE Joint Genome Institute"/>
            <person name="Lucas S."/>
            <person name="Copeland A."/>
            <person name="Lapidus A."/>
            <person name="Glavina del Rio T."/>
            <person name="Dalin E."/>
            <person name="Tice H."/>
            <person name="Bruce D."/>
            <person name="Goodwin L."/>
            <person name="Pitluck S."/>
            <person name="Chertkov O."/>
            <person name="Meincke L."/>
            <person name="Brettin T."/>
            <person name="Detter J.C."/>
            <person name="Han C."/>
            <person name="Tapia R."/>
            <person name="Kuske C.R."/>
            <person name="Schmutz J."/>
            <person name="Larimer F."/>
            <person name="Land M."/>
            <person name="Hauser L."/>
            <person name="Kyrpides N."/>
            <person name="Mikhailova N."/>
            <person name="Sung Y."/>
            <person name="Fletcher K.E."/>
            <person name="Ritalahti K.M."/>
            <person name="Loeffler F.E."/>
            <person name="Richardson P."/>
        </authorList>
    </citation>
    <scope>NUCLEOTIDE SEQUENCE [LARGE SCALE GENOMIC DNA]</scope>
    <source>
        <strain evidence="5">ATCC BAA-1151 / DSM 17278 / SZ</strain>
    </source>
</reference>
<accession>B3E5V5</accession>
<dbReference type="InterPro" id="IPR036397">
    <property type="entry name" value="RNaseH_sf"/>
</dbReference>
<dbReference type="PANTHER" id="PTHR30231:SF37">
    <property type="entry name" value="EXODEOXYRIBONUCLEASE 10"/>
    <property type="match status" value="1"/>
</dbReference>
<dbReference type="NCBIfam" id="TIGR00573">
    <property type="entry name" value="dnaq"/>
    <property type="match status" value="1"/>
</dbReference>
<sequence>MNRVIVVDTETTGLSVRNQGRVIEIGAVAVENGQITAELATLINSGTPISYGAYRVHGISEQMLAGRPTPQEVWPWFLEFAGNSPLVAHNAAFDRAFINHELHLLGMSLANPWHCTVRLSRRKLPRLMNHKLETVYKHLFGELPEEVQRHRALDDARMAARVWVELLK</sequence>
<comment type="subunit">
    <text evidence="2">DNA polymerase III contains a core (composed of alpha, epsilon and theta chains) that associates with a tau subunit. This core dimerizes to form the POLIII' complex. PolIII' associates with the gamma complex (composed of gamma, delta, delta', psi and chi chains) and with the beta chain to form the complete DNA polymerase III complex.</text>
</comment>
<dbReference type="STRING" id="398767.Glov_2482"/>
<dbReference type="EMBL" id="CP001089">
    <property type="protein sequence ID" value="ACD96196.1"/>
    <property type="molecule type" value="Genomic_DNA"/>
</dbReference>
<dbReference type="KEGG" id="glo:Glov_2482"/>
<dbReference type="GO" id="GO:0008408">
    <property type="term" value="F:3'-5' exonuclease activity"/>
    <property type="evidence" value="ECO:0007669"/>
    <property type="project" value="TreeGrafter"/>
</dbReference>
<gene>
    <name evidence="4" type="ordered locus">Glov_2482</name>
</gene>
<dbReference type="SMART" id="SM00479">
    <property type="entry name" value="EXOIII"/>
    <property type="match status" value="1"/>
</dbReference>
<dbReference type="CDD" id="cd06127">
    <property type="entry name" value="DEDDh"/>
    <property type="match status" value="1"/>
</dbReference>
<dbReference type="RefSeq" id="WP_012470529.1">
    <property type="nucleotide sequence ID" value="NC_010814.1"/>
</dbReference>
<dbReference type="OrthoDB" id="9804290at2"/>
<protein>
    <submittedName>
        <fullName evidence="4">DNA-directed DNA polymerase</fullName>
        <ecNumber evidence="4">2.7.7.7</ecNumber>
    </submittedName>
</protein>
<dbReference type="EC" id="2.7.7.7" evidence="4"/>
<evidence type="ECO:0000313" key="4">
    <source>
        <dbReference type="EMBL" id="ACD96196.1"/>
    </source>
</evidence>
<dbReference type="SUPFAM" id="SSF53098">
    <property type="entry name" value="Ribonuclease H-like"/>
    <property type="match status" value="1"/>
</dbReference>
<keyword evidence="4" id="KW-0548">Nucleotidyltransferase</keyword>
<keyword evidence="5" id="KW-1185">Reference proteome</keyword>
<evidence type="ECO:0000256" key="1">
    <source>
        <dbReference type="ARBA" id="ARBA00025483"/>
    </source>
</evidence>
<organism evidence="4 5">
    <name type="scientific">Trichlorobacter lovleyi (strain ATCC BAA-1151 / DSM 17278 / SZ)</name>
    <name type="common">Geobacter lovleyi</name>
    <dbReference type="NCBI Taxonomy" id="398767"/>
    <lineage>
        <taxon>Bacteria</taxon>
        <taxon>Pseudomonadati</taxon>
        <taxon>Thermodesulfobacteriota</taxon>
        <taxon>Desulfuromonadia</taxon>
        <taxon>Geobacterales</taxon>
        <taxon>Geobacteraceae</taxon>
        <taxon>Trichlorobacter</taxon>
    </lineage>
</organism>
<dbReference type="GO" id="GO:0045004">
    <property type="term" value="P:DNA replication proofreading"/>
    <property type="evidence" value="ECO:0007669"/>
    <property type="project" value="TreeGrafter"/>
</dbReference>
<dbReference type="PANTHER" id="PTHR30231">
    <property type="entry name" value="DNA POLYMERASE III SUBUNIT EPSILON"/>
    <property type="match status" value="1"/>
</dbReference>
<dbReference type="InterPro" id="IPR013520">
    <property type="entry name" value="Ribonucl_H"/>
</dbReference>
<dbReference type="FunFam" id="3.30.420.10:FF:000045">
    <property type="entry name" value="3'-5' exonuclease DinG"/>
    <property type="match status" value="1"/>
</dbReference>
<dbReference type="GO" id="GO:0003677">
    <property type="term" value="F:DNA binding"/>
    <property type="evidence" value="ECO:0007669"/>
    <property type="project" value="InterPro"/>
</dbReference>
<proteinExistence type="predicted"/>
<dbReference type="eggNOG" id="COG0847">
    <property type="taxonomic scope" value="Bacteria"/>
</dbReference>
<dbReference type="Pfam" id="PF00929">
    <property type="entry name" value="RNase_T"/>
    <property type="match status" value="1"/>
</dbReference>
<dbReference type="Gene3D" id="3.30.420.10">
    <property type="entry name" value="Ribonuclease H-like superfamily/Ribonuclease H"/>
    <property type="match status" value="1"/>
</dbReference>
<name>B3E5V5_TRIL1</name>
<evidence type="ECO:0000259" key="3">
    <source>
        <dbReference type="SMART" id="SM00479"/>
    </source>
</evidence>
<dbReference type="AlphaFoldDB" id="B3E5V5"/>